<keyword evidence="3" id="KW-1185">Reference proteome</keyword>
<proteinExistence type="predicted"/>
<organism evidence="2 3">
    <name type="scientific">Mycolicibacterium porcinum</name>
    <dbReference type="NCBI Taxonomy" id="39693"/>
    <lineage>
        <taxon>Bacteria</taxon>
        <taxon>Bacillati</taxon>
        <taxon>Actinomycetota</taxon>
        <taxon>Actinomycetes</taxon>
        <taxon>Mycobacteriales</taxon>
        <taxon>Mycobacteriaceae</taxon>
        <taxon>Mycolicibacterium</taxon>
    </lineage>
</organism>
<accession>A0ABV3VA23</accession>
<feature type="region of interest" description="Disordered" evidence="1">
    <location>
        <begin position="211"/>
        <end position="263"/>
    </location>
</feature>
<evidence type="ECO:0000313" key="2">
    <source>
        <dbReference type="EMBL" id="MEX3737060.1"/>
    </source>
</evidence>
<dbReference type="RefSeq" id="WP_368572350.1">
    <property type="nucleotide sequence ID" value="NZ_JBDLOU010000003.1"/>
</dbReference>
<dbReference type="EMBL" id="JBDLOU010000003">
    <property type="protein sequence ID" value="MEX3737060.1"/>
    <property type="molecule type" value="Genomic_DNA"/>
</dbReference>
<feature type="compositionally biased region" description="Basic and acidic residues" evidence="1">
    <location>
        <begin position="217"/>
        <end position="241"/>
    </location>
</feature>
<reference evidence="2 3" key="1">
    <citation type="submission" date="2024-04" db="EMBL/GenBank/DDBJ databases">
        <title>Genomic Markers of Mycobacteria.</title>
        <authorList>
            <person name="Soliman M.S."/>
            <person name="Elkholy A."/>
            <person name="Soliman N.S."/>
            <person name="Abbas A."/>
            <person name="Khayrat S."/>
            <person name="Shawky S."/>
        </authorList>
    </citation>
    <scope>NUCLEOTIDE SEQUENCE [LARGE SCALE GENOMIC DNA]</scope>
    <source>
        <strain evidence="2 3">Egy-CU-AM5</strain>
    </source>
</reference>
<name>A0ABV3VA23_9MYCO</name>
<sequence length="263" mass="28426">MTTEPFTDQPTTSQPAHWHVFADGPGTGPAFVFGTDNPLDEPGALDLADEMISRALAERVRAWDTFWVCRCPADTGCALDKDNAGAAFDLATARPYWTKADDDAAQAAQAADDARLALIPAPPGVIGDPTEWDWDRDLGLYTRYLTMGSWDAGGDGPGGIRATVELYVVQPETGALREWRTELAGASLDAMTAEDARRLAAALLDAAAALEAGQQQHADRDDRHRDDPDDRHRDDHHPGDPERDDADGGTLEASRSHRSDPRA</sequence>
<comment type="caution">
    <text evidence="2">The sequence shown here is derived from an EMBL/GenBank/DDBJ whole genome shotgun (WGS) entry which is preliminary data.</text>
</comment>
<dbReference type="Proteomes" id="UP001558474">
    <property type="component" value="Unassembled WGS sequence"/>
</dbReference>
<protein>
    <recommendedName>
        <fullName evidence="4">DUF4259 domain-containing protein</fullName>
    </recommendedName>
</protein>
<feature type="compositionally biased region" description="Basic and acidic residues" evidence="1">
    <location>
        <begin position="254"/>
        <end position="263"/>
    </location>
</feature>
<gene>
    <name evidence="2" type="ORF">ABFW12_02310</name>
</gene>
<evidence type="ECO:0000313" key="3">
    <source>
        <dbReference type="Proteomes" id="UP001558474"/>
    </source>
</evidence>
<evidence type="ECO:0008006" key="4">
    <source>
        <dbReference type="Google" id="ProtNLM"/>
    </source>
</evidence>
<evidence type="ECO:0000256" key="1">
    <source>
        <dbReference type="SAM" id="MobiDB-lite"/>
    </source>
</evidence>